<evidence type="ECO:0000313" key="4">
    <source>
        <dbReference type="Proteomes" id="UP000077671"/>
    </source>
</evidence>
<protein>
    <submittedName>
        <fullName evidence="3">Uncharacterized protein</fullName>
    </submittedName>
</protein>
<reference evidence="2" key="3">
    <citation type="submission" date="2020-10" db="EMBL/GenBank/DDBJ databases">
        <authorList>
            <person name="Sedaghatjoo S."/>
        </authorList>
    </citation>
    <scope>NUCLEOTIDE SEQUENCE</scope>
    <source>
        <strain evidence="2">AZH3</strain>
    </source>
</reference>
<dbReference type="Proteomes" id="UP000836402">
    <property type="component" value="Unassembled WGS sequence"/>
</dbReference>
<reference evidence="3" key="2">
    <citation type="journal article" date="2019" name="IMA Fungus">
        <title>Genome sequencing and comparison of five Tilletia species to identify candidate genes for the detection of regulated species infecting wheat.</title>
        <authorList>
            <person name="Nguyen H.D.T."/>
            <person name="Sultana T."/>
            <person name="Kesanakurti P."/>
            <person name="Hambleton S."/>
        </authorList>
    </citation>
    <scope>NUCLEOTIDE SEQUENCE</scope>
    <source>
        <strain evidence="3">DAOMC 238032</strain>
    </source>
</reference>
<evidence type="ECO:0000313" key="3">
    <source>
        <dbReference type="EMBL" id="KAE8238800.1"/>
    </source>
</evidence>
<dbReference type="Proteomes" id="UP000077671">
    <property type="component" value="Unassembled WGS sequence"/>
</dbReference>
<feature type="compositionally biased region" description="Pro residues" evidence="1">
    <location>
        <begin position="1"/>
        <end position="13"/>
    </location>
</feature>
<dbReference type="EMBL" id="CAJHJG010002209">
    <property type="protein sequence ID" value="CAD6918718.1"/>
    <property type="molecule type" value="Genomic_DNA"/>
</dbReference>
<reference evidence="3" key="1">
    <citation type="submission" date="2016-04" db="EMBL/GenBank/DDBJ databases">
        <authorList>
            <person name="Nguyen H.D."/>
            <person name="Kesanakurti P."/>
            <person name="Cullis J."/>
            <person name="Levesque C.A."/>
            <person name="Hambleton S."/>
        </authorList>
    </citation>
    <scope>NUCLEOTIDE SEQUENCE</scope>
    <source>
        <strain evidence="3">DAOMC 238032</strain>
    </source>
</reference>
<feature type="compositionally biased region" description="Polar residues" evidence="1">
    <location>
        <begin position="162"/>
        <end position="176"/>
    </location>
</feature>
<comment type="caution">
    <text evidence="3">The sequence shown here is derived from an EMBL/GenBank/DDBJ whole genome shotgun (WGS) entry which is preliminary data.</text>
</comment>
<gene>
    <name evidence="3" type="ORF">A4X03_0g8768</name>
    <name evidence="2" type="ORF">JKIAZH3_G5049</name>
</gene>
<feature type="region of interest" description="Disordered" evidence="1">
    <location>
        <begin position="1"/>
        <end position="20"/>
    </location>
</feature>
<keyword evidence="5" id="KW-1185">Reference proteome</keyword>
<sequence length="495" mass="52911">MDPVALPIPPPGPTAGFTPSQALEVHDTQSQPLNDYEDLINLPDFMDTADPVPPADDNSQPLSGRSDSPTPSSHLDDDSQDVAMHQDTTFINDDSQQPPENSQLPGEAASLSQEIAALSPAGSLSATRIQRPPPGTYAEQNNDDADYEDTSDDEDDSDPSSAVTPNLSSSSQNNAQPTVAATPSAATSATATPASAPASSGSVTREVETGFVAHRFNRSAVPGHPVANAFAVREAARPHGGIPVGASRFFLPAWWKSHNEAHMLWAENALEAALARRFASCISPRDFVLFFHTQKSEGRQKAVDVYCAHTGLCLALHGQSITLDGNGTIPTTILAPPRCGLPLSPRYIPAKVIFANCSDDEEAVAIFQNSFARTAGVFVIEAWTIHKRLASGTLRFKNEIVALLYIPPPQGKGLSGMATPLSTRQLQLPPGFIALHGSEGDMLIFWLRPRWCWGCKGLAPFFHRTEHCTNTAVPCGFCNKRDHAGVGCPRLTAVV</sequence>
<proteinExistence type="predicted"/>
<evidence type="ECO:0000256" key="1">
    <source>
        <dbReference type="SAM" id="MobiDB-lite"/>
    </source>
</evidence>
<organism evidence="3 4">
    <name type="scientific">Tilletia caries</name>
    <name type="common">wheat bunt fungus</name>
    <dbReference type="NCBI Taxonomy" id="13290"/>
    <lineage>
        <taxon>Eukaryota</taxon>
        <taxon>Fungi</taxon>
        <taxon>Dikarya</taxon>
        <taxon>Basidiomycota</taxon>
        <taxon>Ustilaginomycotina</taxon>
        <taxon>Exobasidiomycetes</taxon>
        <taxon>Tilletiales</taxon>
        <taxon>Tilletiaceae</taxon>
        <taxon>Tilletia</taxon>
    </lineage>
</organism>
<name>A0A8T8SFX3_9BASI</name>
<feature type="compositionally biased region" description="Low complexity" evidence="1">
    <location>
        <begin position="177"/>
        <end position="204"/>
    </location>
</feature>
<feature type="compositionally biased region" description="Polar residues" evidence="1">
    <location>
        <begin position="57"/>
        <end position="73"/>
    </location>
</feature>
<feature type="compositionally biased region" description="Acidic residues" evidence="1">
    <location>
        <begin position="141"/>
        <end position="158"/>
    </location>
</feature>
<accession>A0A8T8SFX3</accession>
<feature type="compositionally biased region" description="Polar residues" evidence="1">
    <location>
        <begin position="86"/>
        <end position="104"/>
    </location>
</feature>
<feature type="region of interest" description="Disordered" evidence="1">
    <location>
        <begin position="26"/>
        <end position="204"/>
    </location>
</feature>
<evidence type="ECO:0000313" key="2">
    <source>
        <dbReference type="EMBL" id="CAD6918718.1"/>
    </source>
</evidence>
<dbReference type="AlphaFoldDB" id="A0A8T8SFX3"/>
<evidence type="ECO:0000313" key="5">
    <source>
        <dbReference type="Proteomes" id="UP000836402"/>
    </source>
</evidence>
<dbReference type="EMBL" id="LWDD02002890">
    <property type="protein sequence ID" value="KAE8238800.1"/>
    <property type="molecule type" value="Genomic_DNA"/>
</dbReference>